<evidence type="ECO:0000256" key="7">
    <source>
        <dbReference type="ARBA" id="ARBA00023139"/>
    </source>
</evidence>
<reference evidence="13" key="1">
    <citation type="submission" date="2018-03" db="EMBL/GenBank/DDBJ databases">
        <authorList>
            <person name="Guldener U."/>
        </authorList>
    </citation>
    <scope>NUCLEOTIDE SEQUENCE</scope>
</reference>
<dbReference type="PANTHER" id="PTHR47249">
    <property type="entry name" value="VACUOLAR PROTEIN 8"/>
    <property type="match status" value="1"/>
</dbReference>
<dbReference type="Proteomes" id="UP001187682">
    <property type="component" value="Unassembled WGS sequence"/>
</dbReference>
<keyword evidence="7" id="KW-0564">Palmitate</keyword>
<evidence type="ECO:0000256" key="12">
    <source>
        <dbReference type="RuleBase" id="RU369097"/>
    </source>
</evidence>
<evidence type="ECO:0000256" key="10">
    <source>
        <dbReference type="ARBA" id="ARBA00026209"/>
    </source>
</evidence>
<evidence type="ECO:0000256" key="8">
    <source>
        <dbReference type="ARBA" id="ARBA00023288"/>
    </source>
</evidence>
<feature type="repeat" description="ARM" evidence="11">
    <location>
        <begin position="87"/>
        <end position="129"/>
    </location>
</feature>
<feature type="repeat" description="ARM" evidence="11">
    <location>
        <begin position="128"/>
        <end position="170"/>
    </location>
</feature>
<accession>A0AAE8N8K7</accession>
<dbReference type="Pfam" id="PF00514">
    <property type="entry name" value="Arm"/>
    <property type="match status" value="6"/>
</dbReference>
<evidence type="ECO:0000256" key="5">
    <source>
        <dbReference type="ARBA" id="ARBA00022737"/>
    </source>
</evidence>
<dbReference type="GO" id="GO:0000011">
    <property type="term" value="P:vacuole inheritance"/>
    <property type="evidence" value="ECO:0007669"/>
    <property type="project" value="UniProtKB-UniRule"/>
</dbReference>
<gene>
    <name evidence="13" type="ORF">DNG_09589</name>
</gene>
<dbReference type="GO" id="GO:0000329">
    <property type="term" value="C:fungal-type vacuole membrane"/>
    <property type="evidence" value="ECO:0007669"/>
    <property type="project" value="TreeGrafter"/>
</dbReference>
<name>A0AAE8N8K7_9PEZI</name>
<feature type="repeat" description="ARM" evidence="11">
    <location>
        <begin position="210"/>
        <end position="247"/>
    </location>
</feature>
<keyword evidence="3 12" id="KW-0926">Vacuole</keyword>
<dbReference type="AlphaFoldDB" id="A0AAE8N8K7"/>
<evidence type="ECO:0000256" key="2">
    <source>
        <dbReference type="ARBA" id="ARBA00005462"/>
    </source>
</evidence>
<keyword evidence="6 12" id="KW-0472">Membrane</keyword>
<dbReference type="PANTHER" id="PTHR47249:SF1">
    <property type="entry name" value="VACUOLAR PROTEIN 8"/>
    <property type="match status" value="1"/>
</dbReference>
<dbReference type="GO" id="GO:0000045">
    <property type="term" value="P:autophagosome assembly"/>
    <property type="evidence" value="ECO:0007669"/>
    <property type="project" value="TreeGrafter"/>
</dbReference>
<comment type="function">
    <text evidence="9 12">Functions in both vacuole inheritance and protein targeting from the cytoplasm to vacuole.</text>
</comment>
<evidence type="ECO:0000313" key="14">
    <source>
        <dbReference type="Proteomes" id="UP001187682"/>
    </source>
</evidence>
<evidence type="ECO:0000256" key="9">
    <source>
        <dbReference type="ARBA" id="ARBA00024821"/>
    </source>
</evidence>
<evidence type="ECO:0000313" key="13">
    <source>
        <dbReference type="EMBL" id="SPO06895.1"/>
    </source>
</evidence>
<dbReference type="GO" id="GO:0071562">
    <property type="term" value="P:nucleus-vacuole junction assembly"/>
    <property type="evidence" value="ECO:0007669"/>
    <property type="project" value="InterPro"/>
</dbReference>
<protein>
    <recommendedName>
        <fullName evidence="10 12">Vacuolar protein 8</fullName>
    </recommendedName>
</protein>
<dbReference type="PROSITE" id="PS50176">
    <property type="entry name" value="ARM_REPEAT"/>
    <property type="match status" value="7"/>
</dbReference>
<keyword evidence="14" id="KW-1185">Reference proteome</keyword>
<sequence length="558" mass="60277">MGVCNSTCCGGRSRDGLYEPVLADIEREAVADLLQYLENREEVDFFSGEPLRALSTLVYSDNIDLQRSASLTFAEITERDVLEVDRDTLMPILFLLDSPDIEVQRAASAALGNLAVNPENKVLIVQLGGLTPLIRQMLSPNVEVQCNAVGCITNLATHEANKAKIARSGALGPLTRLAKSRDMRVQRNATGALLNMTHSGENRQQLVAAGAIPVLVQLLTSPDVDVQYYCTTALSNIAVDSSNRQKLATGEPKLVQSLVNLMESNSPNVQCQAALALRNLASDEKYQLDIVRANGLFPLLRLLQSSYLPLILSAVACIRNISIHPLNESPIIDAGFLRPLVDLLGSTDNEEIQCHAISTLRNLAASSDRNKRLVLEAGAVQKCKQLVLDVPLSVQSEMTAAIAVLALSDELKTHLLNMGVFDVLIPLTHSDSIEVQGNSAAALGNLSSKVGDYSIFTQHWTDPSGGIHGYLSRFLQSGDATFQHIAIWTLLQLIESEDKGLIGLVGKADDISGLITGIAERVPETDGEFDEDQGEVVTLAQRCLELLGQGMSKAHIES</sequence>
<evidence type="ECO:0000256" key="1">
    <source>
        <dbReference type="ARBA" id="ARBA00004592"/>
    </source>
</evidence>
<dbReference type="InterPro" id="IPR000225">
    <property type="entry name" value="Armadillo"/>
</dbReference>
<dbReference type="FunFam" id="1.25.10.10:FF:000095">
    <property type="entry name" value="Vacuolar protein 8"/>
    <property type="match status" value="1"/>
</dbReference>
<keyword evidence="4" id="KW-0519">Myristate</keyword>
<dbReference type="Gene3D" id="1.25.10.10">
    <property type="entry name" value="Leucine-rich Repeat Variant"/>
    <property type="match status" value="2"/>
</dbReference>
<keyword evidence="8" id="KW-0449">Lipoprotein</keyword>
<feature type="repeat" description="ARM" evidence="11">
    <location>
        <begin position="294"/>
        <end position="336"/>
    </location>
</feature>
<feature type="repeat" description="ARM" evidence="11">
    <location>
        <begin position="335"/>
        <end position="378"/>
    </location>
</feature>
<evidence type="ECO:0000256" key="3">
    <source>
        <dbReference type="ARBA" id="ARBA00022554"/>
    </source>
</evidence>
<feature type="repeat" description="ARM" evidence="11">
    <location>
        <begin position="169"/>
        <end position="211"/>
    </location>
</feature>
<dbReference type="EMBL" id="ONZQ02000017">
    <property type="protein sequence ID" value="SPO06895.1"/>
    <property type="molecule type" value="Genomic_DNA"/>
</dbReference>
<dbReference type="SMART" id="SM00185">
    <property type="entry name" value="ARM"/>
    <property type="match status" value="9"/>
</dbReference>
<evidence type="ECO:0000256" key="4">
    <source>
        <dbReference type="ARBA" id="ARBA00022707"/>
    </source>
</evidence>
<evidence type="ECO:0000256" key="11">
    <source>
        <dbReference type="PROSITE-ProRule" id="PRU00259"/>
    </source>
</evidence>
<dbReference type="InterPro" id="IPR045156">
    <property type="entry name" value="Vac8"/>
</dbReference>
<dbReference type="FunFam" id="1.25.10.10:FF:000243">
    <property type="entry name" value="Putative Vacuolar protein 8"/>
    <property type="match status" value="1"/>
</dbReference>
<dbReference type="InterPro" id="IPR016024">
    <property type="entry name" value="ARM-type_fold"/>
</dbReference>
<proteinExistence type="inferred from homology"/>
<organism evidence="13 14">
    <name type="scientific">Cephalotrichum gorgonifer</name>
    <dbReference type="NCBI Taxonomy" id="2041049"/>
    <lineage>
        <taxon>Eukaryota</taxon>
        <taxon>Fungi</taxon>
        <taxon>Dikarya</taxon>
        <taxon>Ascomycota</taxon>
        <taxon>Pezizomycotina</taxon>
        <taxon>Sordariomycetes</taxon>
        <taxon>Hypocreomycetidae</taxon>
        <taxon>Microascales</taxon>
        <taxon>Microascaceae</taxon>
        <taxon>Cephalotrichum</taxon>
    </lineage>
</organism>
<dbReference type="GO" id="GO:0043495">
    <property type="term" value="F:protein-membrane adaptor activity"/>
    <property type="evidence" value="ECO:0007669"/>
    <property type="project" value="InterPro"/>
</dbReference>
<comment type="similarity">
    <text evidence="2 12">Belongs to the beta-catenin family.</text>
</comment>
<comment type="subcellular location">
    <subcellularLocation>
        <location evidence="1 12">Vacuole membrane</location>
        <topology evidence="1 12">Lipid-anchor</topology>
    </subcellularLocation>
</comment>
<feature type="repeat" description="ARM" evidence="11">
    <location>
        <begin position="253"/>
        <end position="295"/>
    </location>
</feature>
<evidence type="ECO:0000256" key="6">
    <source>
        <dbReference type="ARBA" id="ARBA00023136"/>
    </source>
</evidence>
<comment type="caution">
    <text evidence="13">The sequence shown here is derived from an EMBL/GenBank/DDBJ whole genome shotgun (WGS) entry which is preliminary data.</text>
</comment>
<dbReference type="SUPFAM" id="SSF48371">
    <property type="entry name" value="ARM repeat"/>
    <property type="match status" value="1"/>
</dbReference>
<keyword evidence="5" id="KW-0677">Repeat</keyword>
<dbReference type="InterPro" id="IPR011989">
    <property type="entry name" value="ARM-like"/>
</dbReference>